<dbReference type="Gene3D" id="1.10.10.60">
    <property type="entry name" value="Homeodomain-like"/>
    <property type="match status" value="1"/>
</dbReference>
<proteinExistence type="predicted"/>
<dbReference type="EMBL" id="JAAVXB010000010">
    <property type="protein sequence ID" value="NKF23803.1"/>
    <property type="molecule type" value="Genomic_DNA"/>
</dbReference>
<dbReference type="GO" id="GO:0003700">
    <property type="term" value="F:DNA-binding transcription factor activity"/>
    <property type="evidence" value="ECO:0007669"/>
    <property type="project" value="InterPro"/>
</dbReference>
<evidence type="ECO:0000313" key="6">
    <source>
        <dbReference type="Proteomes" id="UP000653472"/>
    </source>
</evidence>
<dbReference type="PANTHER" id="PTHR47894:SF1">
    <property type="entry name" value="HTH-TYPE TRANSCRIPTIONAL REGULATOR VQSM"/>
    <property type="match status" value="1"/>
</dbReference>
<dbReference type="InterPro" id="IPR018060">
    <property type="entry name" value="HTH_AraC"/>
</dbReference>
<dbReference type="GO" id="GO:0000976">
    <property type="term" value="F:transcription cis-regulatory region binding"/>
    <property type="evidence" value="ECO:0007669"/>
    <property type="project" value="TreeGrafter"/>
</dbReference>
<accession>A0A969WC30</accession>
<dbReference type="Pfam" id="PF12833">
    <property type="entry name" value="HTH_18"/>
    <property type="match status" value="1"/>
</dbReference>
<evidence type="ECO:0000256" key="2">
    <source>
        <dbReference type="ARBA" id="ARBA00023125"/>
    </source>
</evidence>
<dbReference type="PANTHER" id="PTHR47894">
    <property type="entry name" value="HTH-TYPE TRANSCRIPTIONAL REGULATOR GADX"/>
    <property type="match status" value="1"/>
</dbReference>
<keyword evidence="3" id="KW-0804">Transcription</keyword>
<organism evidence="5 6">
    <name type="scientific">Solimonas marina</name>
    <dbReference type="NCBI Taxonomy" id="2714601"/>
    <lineage>
        <taxon>Bacteria</taxon>
        <taxon>Pseudomonadati</taxon>
        <taxon>Pseudomonadota</taxon>
        <taxon>Gammaproteobacteria</taxon>
        <taxon>Nevskiales</taxon>
        <taxon>Nevskiaceae</taxon>
        <taxon>Solimonas</taxon>
    </lineage>
</organism>
<name>A0A969WC30_9GAMM</name>
<dbReference type="AlphaFoldDB" id="A0A969WC30"/>
<dbReference type="PROSITE" id="PS00041">
    <property type="entry name" value="HTH_ARAC_FAMILY_1"/>
    <property type="match status" value="1"/>
</dbReference>
<dbReference type="InterPro" id="IPR009057">
    <property type="entry name" value="Homeodomain-like_sf"/>
</dbReference>
<dbReference type="GO" id="GO:0005829">
    <property type="term" value="C:cytosol"/>
    <property type="evidence" value="ECO:0007669"/>
    <property type="project" value="TreeGrafter"/>
</dbReference>
<evidence type="ECO:0000313" key="5">
    <source>
        <dbReference type="EMBL" id="NKF23803.1"/>
    </source>
</evidence>
<evidence type="ECO:0000259" key="4">
    <source>
        <dbReference type="PROSITE" id="PS01124"/>
    </source>
</evidence>
<dbReference type="InterPro" id="IPR018062">
    <property type="entry name" value="HTH_AraC-typ_CS"/>
</dbReference>
<keyword evidence="1" id="KW-0805">Transcription regulation</keyword>
<sequence length="320" mass="34987">MSPAAFAALDVSLEQLCARAGVPLSSRWDTDDFFRLWTAAEAEFDGRDAGLRFGAGGVALGYGVAATVALHAADFRGALAALSRYKRLSCPERVDVEANGDEVRVCYRWLAATGLVPRLLVDTCMASLTELARVGTAGAVAPIRVELARAPMDEALLRRHFGCPVVFSATHDAMVFKRAALEVPFVTADGGAFARVLQRFEQQLAAGVGFSGLLGELRLTIARQLSEGRSPSVDAVARRMHLSRRTLQRRLDESGTHFQQQLAEVRRLTASRLLANTELDTVAIALLLGFVEPNSFTRAFRTWERTTPLRWRERQRGCAA</sequence>
<dbReference type="SUPFAM" id="SSF46689">
    <property type="entry name" value="Homeodomain-like"/>
    <property type="match status" value="1"/>
</dbReference>
<reference evidence="5" key="1">
    <citation type="submission" date="2020-03" db="EMBL/GenBank/DDBJ databases">
        <title>Solimonas marina sp. nov., isolated from deep seawater of the Pacific Ocean.</title>
        <authorList>
            <person name="Liu X."/>
            <person name="Lai Q."/>
            <person name="Sun F."/>
            <person name="Gai Y."/>
            <person name="Li G."/>
            <person name="Shao Z."/>
        </authorList>
    </citation>
    <scope>NUCLEOTIDE SEQUENCE</scope>
    <source>
        <strain evidence="5">C16B3</strain>
    </source>
</reference>
<comment type="caution">
    <text evidence="5">The sequence shown here is derived from an EMBL/GenBank/DDBJ whole genome shotgun (WGS) entry which is preliminary data.</text>
</comment>
<dbReference type="InterPro" id="IPR032687">
    <property type="entry name" value="AraC-type_N"/>
</dbReference>
<dbReference type="Pfam" id="PF12625">
    <property type="entry name" value="Arabinose_bd"/>
    <property type="match status" value="1"/>
</dbReference>
<evidence type="ECO:0000256" key="3">
    <source>
        <dbReference type="ARBA" id="ARBA00023163"/>
    </source>
</evidence>
<gene>
    <name evidence="5" type="ORF">G7Y82_15930</name>
</gene>
<keyword evidence="6" id="KW-1185">Reference proteome</keyword>
<dbReference type="RefSeq" id="WP_168149134.1">
    <property type="nucleotide sequence ID" value="NZ_JAAVXB010000010.1"/>
</dbReference>
<feature type="domain" description="HTH araC/xylS-type" evidence="4">
    <location>
        <begin position="215"/>
        <end position="314"/>
    </location>
</feature>
<dbReference type="SMART" id="SM00342">
    <property type="entry name" value="HTH_ARAC"/>
    <property type="match status" value="1"/>
</dbReference>
<dbReference type="PROSITE" id="PS01124">
    <property type="entry name" value="HTH_ARAC_FAMILY_2"/>
    <property type="match status" value="1"/>
</dbReference>
<keyword evidence="2" id="KW-0238">DNA-binding</keyword>
<evidence type="ECO:0000256" key="1">
    <source>
        <dbReference type="ARBA" id="ARBA00023015"/>
    </source>
</evidence>
<dbReference type="Proteomes" id="UP000653472">
    <property type="component" value="Unassembled WGS sequence"/>
</dbReference>
<protein>
    <submittedName>
        <fullName evidence="5">AraC family transcriptional regulator</fullName>
    </submittedName>
</protein>